<accession>A0A9I9E8B2</accession>
<feature type="region of interest" description="Disordered" evidence="1">
    <location>
        <begin position="31"/>
        <end position="55"/>
    </location>
</feature>
<organism evidence="2">
    <name type="scientific">Cucumis melo</name>
    <name type="common">Muskmelon</name>
    <dbReference type="NCBI Taxonomy" id="3656"/>
    <lineage>
        <taxon>Eukaryota</taxon>
        <taxon>Viridiplantae</taxon>
        <taxon>Streptophyta</taxon>
        <taxon>Embryophyta</taxon>
        <taxon>Tracheophyta</taxon>
        <taxon>Spermatophyta</taxon>
        <taxon>Magnoliopsida</taxon>
        <taxon>eudicotyledons</taxon>
        <taxon>Gunneridae</taxon>
        <taxon>Pentapetalae</taxon>
        <taxon>rosids</taxon>
        <taxon>fabids</taxon>
        <taxon>Cucurbitales</taxon>
        <taxon>Cucurbitaceae</taxon>
        <taxon>Benincaseae</taxon>
        <taxon>Cucumis</taxon>
    </lineage>
</organism>
<protein>
    <recommendedName>
        <fullName evidence="3">CACTA en-spm transposon protein</fullName>
    </recommendedName>
</protein>
<evidence type="ECO:0000256" key="1">
    <source>
        <dbReference type="SAM" id="MobiDB-lite"/>
    </source>
</evidence>
<dbReference type="Pfam" id="PF03004">
    <property type="entry name" value="Transposase_24"/>
    <property type="match status" value="1"/>
</dbReference>
<name>A0A9I9E8B2_CUCME</name>
<proteinExistence type="predicted"/>
<dbReference type="EnsemblPlants" id="MELO3C030195.2.1">
    <property type="protein sequence ID" value="MELO3C030195.2.1"/>
    <property type="gene ID" value="MELO3C030195.2"/>
</dbReference>
<dbReference type="Gramene" id="MELO3C030195.2.1">
    <property type="protein sequence ID" value="MELO3C030195.2.1"/>
    <property type="gene ID" value="MELO3C030195.2"/>
</dbReference>
<sequence length="288" mass="33452">MSFPCTIFLETAAMFLEFVDDLDNLARGSSSVGENLDESNNGLSSQPSTTSTPKRCAQSRLLEFEHYVVVNRQIMMTIAPSEEKPISPHAVRFSYACWVDVGREYLEVVKGSLHRFFVFDFNDQAINRFVEHHTLTIFKEFLNYYHRHFRKYSNLDEARANPPHLLSNHGRTKLIDRKQPYNHSSGYKSFLQRQHELSEQRRESVDRVELFRNSHLRQDIVSKFVAEKNTRTSVPTYPRGTQVEGPQDDECEQIHDVMSVIHSRALITGLSLIKLCNDLKSRQEITKR</sequence>
<evidence type="ECO:0008006" key="3">
    <source>
        <dbReference type="Google" id="ProtNLM"/>
    </source>
</evidence>
<dbReference type="InterPro" id="IPR004252">
    <property type="entry name" value="Probable_transposase_24"/>
</dbReference>
<reference evidence="2" key="1">
    <citation type="submission" date="2023-03" db="UniProtKB">
        <authorList>
            <consortium name="EnsemblPlants"/>
        </authorList>
    </citation>
    <scope>IDENTIFICATION</scope>
</reference>
<dbReference type="AlphaFoldDB" id="A0A9I9E8B2"/>
<evidence type="ECO:0000313" key="2">
    <source>
        <dbReference type="EnsemblPlants" id="MELO3C030195.2.1"/>
    </source>
</evidence>
<feature type="compositionally biased region" description="Polar residues" evidence="1">
    <location>
        <begin position="31"/>
        <end position="53"/>
    </location>
</feature>